<feature type="region of interest" description="Disordered" evidence="1">
    <location>
        <begin position="61"/>
        <end position="92"/>
    </location>
</feature>
<organism evidence="2 3">
    <name type="scientific">Choiromyces venosus 120613-1</name>
    <dbReference type="NCBI Taxonomy" id="1336337"/>
    <lineage>
        <taxon>Eukaryota</taxon>
        <taxon>Fungi</taxon>
        <taxon>Dikarya</taxon>
        <taxon>Ascomycota</taxon>
        <taxon>Pezizomycotina</taxon>
        <taxon>Pezizomycetes</taxon>
        <taxon>Pezizales</taxon>
        <taxon>Tuberaceae</taxon>
        <taxon>Choiromyces</taxon>
    </lineage>
</organism>
<reference evidence="2 3" key="1">
    <citation type="journal article" date="2018" name="Nat. Ecol. Evol.">
        <title>Pezizomycetes genomes reveal the molecular basis of ectomycorrhizal truffle lifestyle.</title>
        <authorList>
            <person name="Murat C."/>
            <person name="Payen T."/>
            <person name="Noel B."/>
            <person name="Kuo A."/>
            <person name="Morin E."/>
            <person name="Chen J."/>
            <person name="Kohler A."/>
            <person name="Krizsan K."/>
            <person name="Balestrini R."/>
            <person name="Da Silva C."/>
            <person name="Montanini B."/>
            <person name="Hainaut M."/>
            <person name="Levati E."/>
            <person name="Barry K.W."/>
            <person name="Belfiori B."/>
            <person name="Cichocki N."/>
            <person name="Clum A."/>
            <person name="Dockter R.B."/>
            <person name="Fauchery L."/>
            <person name="Guy J."/>
            <person name="Iotti M."/>
            <person name="Le Tacon F."/>
            <person name="Lindquist E.A."/>
            <person name="Lipzen A."/>
            <person name="Malagnac F."/>
            <person name="Mello A."/>
            <person name="Molinier V."/>
            <person name="Miyauchi S."/>
            <person name="Poulain J."/>
            <person name="Riccioni C."/>
            <person name="Rubini A."/>
            <person name="Sitrit Y."/>
            <person name="Splivallo R."/>
            <person name="Traeger S."/>
            <person name="Wang M."/>
            <person name="Zifcakova L."/>
            <person name="Wipf D."/>
            <person name="Zambonelli A."/>
            <person name="Paolocci F."/>
            <person name="Nowrousian M."/>
            <person name="Ottonello S."/>
            <person name="Baldrian P."/>
            <person name="Spatafora J.W."/>
            <person name="Henrissat B."/>
            <person name="Nagy L.G."/>
            <person name="Aury J.M."/>
            <person name="Wincker P."/>
            <person name="Grigoriev I.V."/>
            <person name="Bonfante P."/>
            <person name="Martin F.M."/>
        </authorList>
    </citation>
    <scope>NUCLEOTIDE SEQUENCE [LARGE SCALE GENOMIC DNA]</scope>
    <source>
        <strain evidence="2 3">120613-1</strain>
    </source>
</reference>
<keyword evidence="3" id="KW-1185">Reference proteome</keyword>
<dbReference type="AlphaFoldDB" id="A0A3N4J5E4"/>
<evidence type="ECO:0000256" key="1">
    <source>
        <dbReference type="SAM" id="MobiDB-lite"/>
    </source>
</evidence>
<gene>
    <name evidence="2" type="ORF">L873DRAFT_1815691</name>
</gene>
<protein>
    <submittedName>
        <fullName evidence="2">Uncharacterized protein</fullName>
    </submittedName>
</protein>
<evidence type="ECO:0000313" key="2">
    <source>
        <dbReference type="EMBL" id="RPA93522.1"/>
    </source>
</evidence>
<proteinExistence type="predicted"/>
<dbReference type="Proteomes" id="UP000276215">
    <property type="component" value="Unassembled WGS sequence"/>
</dbReference>
<evidence type="ECO:0000313" key="3">
    <source>
        <dbReference type="Proteomes" id="UP000276215"/>
    </source>
</evidence>
<accession>A0A3N4J5E4</accession>
<dbReference type="OrthoDB" id="5465395at2759"/>
<dbReference type="EMBL" id="ML120450">
    <property type="protein sequence ID" value="RPA93522.1"/>
    <property type="molecule type" value="Genomic_DNA"/>
</dbReference>
<name>A0A3N4J5E4_9PEZI</name>
<sequence>MVRHRNENHPTDGGKIFFCPDESCPRFLHGFPRRHNLKVHMNGQKHRENLSSWEDYLRLERRQGVGGSPNGVSQPDGELPQSLDTEVEDVEV</sequence>